<comment type="caution">
    <text evidence="1">The sequence shown here is derived from an EMBL/GenBank/DDBJ whole genome shotgun (WGS) entry which is preliminary data.</text>
</comment>
<accession>X0PIV9</accession>
<dbReference type="EMBL" id="BAKI01000024">
    <property type="protein sequence ID" value="GAF37107.1"/>
    <property type="molecule type" value="Genomic_DNA"/>
</dbReference>
<gene>
    <name evidence="1" type="ORF">JCM14108_2116</name>
</gene>
<dbReference type="RefSeq" id="WP_237745782.1">
    <property type="nucleotide sequence ID" value="NZ_BAKI01000024.1"/>
</dbReference>
<sequence length="52" mass="5921">MSEEINFRLADPADAQKVLVLLKRLQSETDTFLVDSNLDELTPEMEAKQIVD</sequence>
<name>X0PIV9_9LACO</name>
<organism evidence="1 2">
    <name type="scientific">Lentilactobacillus farraginis DSM 18382 = JCM 14108</name>
    <dbReference type="NCBI Taxonomy" id="1423743"/>
    <lineage>
        <taxon>Bacteria</taxon>
        <taxon>Bacillati</taxon>
        <taxon>Bacillota</taxon>
        <taxon>Bacilli</taxon>
        <taxon>Lactobacillales</taxon>
        <taxon>Lactobacillaceae</taxon>
        <taxon>Lentilactobacillus</taxon>
    </lineage>
</organism>
<proteinExistence type="predicted"/>
<dbReference type="AlphaFoldDB" id="X0PIV9"/>
<protein>
    <submittedName>
        <fullName evidence="1">Uncharacterized protein</fullName>
    </submittedName>
</protein>
<evidence type="ECO:0000313" key="1">
    <source>
        <dbReference type="EMBL" id="GAF37107.1"/>
    </source>
</evidence>
<dbReference type="Proteomes" id="UP000019488">
    <property type="component" value="Unassembled WGS sequence"/>
</dbReference>
<reference evidence="1" key="1">
    <citation type="journal article" date="2014" name="Genome Announc.">
        <title>Draft Genome Sequences of Two Lactobacillus Strains, L. farraginis JCM 14108T and L. composti JCM 14202T, Isolated from Compost of Distilled Shochu Residue.</title>
        <authorList>
            <person name="Yuki M."/>
            <person name="Oshima K."/>
            <person name="Suda W."/>
            <person name="Kitahara M."/>
            <person name="Kitamura K."/>
            <person name="Iida T."/>
            <person name="Hattori M."/>
            <person name="Ohkuma M."/>
        </authorList>
    </citation>
    <scope>NUCLEOTIDE SEQUENCE [LARGE SCALE GENOMIC DNA]</scope>
    <source>
        <strain evidence="1">JCM 14108</strain>
    </source>
</reference>
<evidence type="ECO:0000313" key="2">
    <source>
        <dbReference type="Proteomes" id="UP000019488"/>
    </source>
</evidence>